<dbReference type="Pfam" id="PF00557">
    <property type="entry name" value="Peptidase_M24"/>
    <property type="match status" value="1"/>
</dbReference>
<reference evidence="8" key="1">
    <citation type="journal article" date="2023" name="Insect Mol. Biol.">
        <title>Genome sequencing provides insights into the evolution of gene families encoding plant cell wall-degrading enzymes in longhorned beetles.</title>
        <authorList>
            <person name="Shin N.R."/>
            <person name="Okamura Y."/>
            <person name="Kirsch R."/>
            <person name="Pauchet Y."/>
        </authorList>
    </citation>
    <scope>NUCLEOTIDE SEQUENCE</scope>
    <source>
        <strain evidence="8">AMC_N1</strain>
    </source>
</reference>
<protein>
    <recommendedName>
        <fullName evidence="7">Peptidase M24 domain-containing protein</fullName>
    </recommendedName>
</protein>
<dbReference type="InterPro" id="IPR000994">
    <property type="entry name" value="Pept_M24"/>
</dbReference>
<keyword evidence="9" id="KW-1185">Reference proteome</keyword>
<evidence type="ECO:0000313" key="9">
    <source>
        <dbReference type="Proteomes" id="UP001162162"/>
    </source>
</evidence>
<accession>A0AAV8YKX5</accession>
<dbReference type="GO" id="GO:0006508">
    <property type="term" value="P:proteolysis"/>
    <property type="evidence" value="ECO:0007669"/>
    <property type="project" value="UniProtKB-KW"/>
</dbReference>
<dbReference type="Proteomes" id="UP001162162">
    <property type="component" value="Unassembled WGS sequence"/>
</dbReference>
<evidence type="ECO:0000313" key="8">
    <source>
        <dbReference type="EMBL" id="KAJ8951956.1"/>
    </source>
</evidence>
<keyword evidence="3" id="KW-0479">Metal-binding</keyword>
<dbReference type="PANTHER" id="PTHR48480">
    <property type="match status" value="1"/>
</dbReference>
<dbReference type="GO" id="GO:0046872">
    <property type="term" value="F:metal ion binding"/>
    <property type="evidence" value="ECO:0007669"/>
    <property type="project" value="UniProtKB-KW"/>
</dbReference>
<proteinExistence type="predicted"/>
<dbReference type="PANTHER" id="PTHR48480:SF2">
    <property type="entry name" value="PEPTIDASE D"/>
    <property type="match status" value="1"/>
</dbReference>
<comment type="cofactor">
    <cofactor evidence="1">
        <name>Mn(2+)</name>
        <dbReference type="ChEBI" id="CHEBI:29035"/>
    </cofactor>
</comment>
<dbReference type="SUPFAM" id="SSF55920">
    <property type="entry name" value="Creatinase/aminopeptidase"/>
    <property type="match status" value="1"/>
</dbReference>
<dbReference type="InterPro" id="IPR036005">
    <property type="entry name" value="Creatinase/aminopeptidase-like"/>
</dbReference>
<dbReference type="GO" id="GO:0008237">
    <property type="term" value="F:metallopeptidase activity"/>
    <property type="evidence" value="ECO:0007669"/>
    <property type="project" value="UniProtKB-KW"/>
</dbReference>
<dbReference type="EMBL" id="JAPWTK010000077">
    <property type="protein sequence ID" value="KAJ8951956.1"/>
    <property type="molecule type" value="Genomic_DNA"/>
</dbReference>
<gene>
    <name evidence="8" type="ORF">NQ318_013626</name>
</gene>
<keyword evidence="4" id="KW-0378">Hydrolase</keyword>
<dbReference type="AlphaFoldDB" id="A0AAV8YKX5"/>
<comment type="caution">
    <text evidence="8">The sequence shown here is derived from an EMBL/GenBank/DDBJ whole genome shotgun (WGS) entry which is preliminary data.</text>
</comment>
<keyword evidence="6" id="KW-0464">Manganese</keyword>
<sequence>MCLKKSYVLKGVNSDSGLTAKEATFEGISKYNVDNKILTNHSRPAKRVYKTSYELDVLKYVIETKRPIYEAVLAANLAVFKAGKPGVSWSDMHVLSNRVLLEQLKKGLLRGSVDEMMEVHLAAIFQPQRLGSLHGLGLVGSSSGKSEQSKFLVPEVIQRFRGFGGVRIEDDVLVTKNGILNLTKVPRAVEEIENWIAGKEDERKYA</sequence>
<dbReference type="Gene3D" id="3.90.230.10">
    <property type="entry name" value="Creatinase/methionine aminopeptidase superfamily"/>
    <property type="match status" value="1"/>
</dbReference>
<evidence type="ECO:0000256" key="5">
    <source>
        <dbReference type="ARBA" id="ARBA00023049"/>
    </source>
</evidence>
<evidence type="ECO:0000256" key="4">
    <source>
        <dbReference type="ARBA" id="ARBA00022801"/>
    </source>
</evidence>
<keyword evidence="2" id="KW-0645">Protease</keyword>
<organism evidence="8 9">
    <name type="scientific">Aromia moschata</name>
    <dbReference type="NCBI Taxonomy" id="1265417"/>
    <lineage>
        <taxon>Eukaryota</taxon>
        <taxon>Metazoa</taxon>
        <taxon>Ecdysozoa</taxon>
        <taxon>Arthropoda</taxon>
        <taxon>Hexapoda</taxon>
        <taxon>Insecta</taxon>
        <taxon>Pterygota</taxon>
        <taxon>Neoptera</taxon>
        <taxon>Endopterygota</taxon>
        <taxon>Coleoptera</taxon>
        <taxon>Polyphaga</taxon>
        <taxon>Cucujiformia</taxon>
        <taxon>Chrysomeloidea</taxon>
        <taxon>Cerambycidae</taxon>
        <taxon>Cerambycinae</taxon>
        <taxon>Callichromatini</taxon>
        <taxon>Aromia</taxon>
    </lineage>
</organism>
<evidence type="ECO:0000256" key="6">
    <source>
        <dbReference type="ARBA" id="ARBA00023211"/>
    </source>
</evidence>
<evidence type="ECO:0000256" key="2">
    <source>
        <dbReference type="ARBA" id="ARBA00022670"/>
    </source>
</evidence>
<evidence type="ECO:0000259" key="7">
    <source>
        <dbReference type="Pfam" id="PF00557"/>
    </source>
</evidence>
<name>A0AAV8YKX5_9CUCU</name>
<feature type="domain" description="Peptidase M24" evidence="7">
    <location>
        <begin position="65"/>
        <end position="176"/>
    </location>
</feature>
<dbReference type="InterPro" id="IPR052433">
    <property type="entry name" value="X-Pro_dipept-like"/>
</dbReference>
<evidence type="ECO:0000256" key="3">
    <source>
        <dbReference type="ARBA" id="ARBA00022723"/>
    </source>
</evidence>
<keyword evidence="5" id="KW-0482">Metalloprotease</keyword>
<evidence type="ECO:0000256" key="1">
    <source>
        <dbReference type="ARBA" id="ARBA00001936"/>
    </source>
</evidence>